<proteinExistence type="predicted"/>
<dbReference type="Proteomes" id="UP000287651">
    <property type="component" value="Unassembled WGS sequence"/>
</dbReference>
<sequence length="123" mass="13670">MGLSAPVAFQYPFPAVRFGLEPFGYLRSRGVKKYHSLCPNNDLSAHIITKPILVPQDPGSFACEAADCIGQGGEDQRAAARSHLPVLEPIRLVSSMNFHYYYLDTVHMYELHEDKVDFGVEAA</sequence>
<reference evidence="1 2" key="1">
    <citation type="journal article" date="2014" name="Agronomy (Basel)">
        <title>A Draft Genome Sequence for Ensete ventricosum, the Drought-Tolerant Tree Against Hunger.</title>
        <authorList>
            <person name="Harrison J."/>
            <person name="Moore K.A."/>
            <person name="Paszkiewicz K."/>
            <person name="Jones T."/>
            <person name="Grant M."/>
            <person name="Ambacheew D."/>
            <person name="Muzemil S."/>
            <person name="Studholme D.J."/>
        </authorList>
    </citation>
    <scope>NUCLEOTIDE SEQUENCE [LARGE SCALE GENOMIC DNA]</scope>
</reference>
<protein>
    <submittedName>
        <fullName evidence="1">Uncharacterized protein</fullName>
    </submittedName>
</protein>
<name>A0A426XG75_ENSVE</name>
<accession>A0A426XG75</accession>
<dbReference type="AlphaFoldDB" id="A0A426XG75"/>
<evidence type="ECO:0000313" key="1">
    <source>
        <dbReference type="EMBL" id="RRT38453.1"/>
    </source>
</evidence>
<gene>
    <name evidence="1" type="ORF">B296_00044236</name>
</gene>
<comment type="caution">
    <text evidence="1">The sequence shown here is derived from an EMBL/GenBank/DDBJ whole genome shotgun (WGS) entry which is preliminary data.</text>
</comment>
<organism evidence="1 2">
    <name type="scientific">Ensete ventricosum</name>
    <name type="common">Abyssinian banana</name>
    <name type="synonym">Musa ensete</name>
    <dbReference type="NCBI Taxonomy" id="4639"/>
    <lineage>
        <taxon>Eukaryota</taxon>
        <taxon>Viridiplantae</taxon>
        <taxon>Streptophyta</taxon>
        <taxon>Embryophyta</taxon>
        <taxon>Tracheophyta</taxon>
        <taxon>Spermatophyta</taxon>
        <taxon>Magnoliopsida</taxon>
        <taxon>Liliopsida</taxon>
        <taxon>Zingiberales</taxon>
        <taxon>Musaceae</taxon>
        <taxon>Ensete</taxon>
    </lineage>
</organism>
<evidence type="ECO:0000313" key="2">
    <source>
        <dbReference type="Proteomes" id="UP000287651"/>
    </source>
</evidence>
<dbReference type="EMBL" id="AMZH03021198">
    <property type="protein sequence ID" value="RRT38453.1"/>
    <property type="molecule type" value="Genomic_DNA"/>
</dbReference>